<organism evidence="1 2">
    <name type="scientific">Trichogramma kaykai</name>
    <dbReference type="NCBI Taxonomy" id="54128"/>
    <lineage>
        <taxon>Eukaryota</taxon>
        <taxon>Metazoa</taxon>
        <taxon>Ecdysozoa</taxon>
        <taxon>Arthropoda</taxon>
        <taxon>Hexapoda</taxon>
        <taxon>Insecta</taxon>
        <taxon>Pterygota</taxon>
        <taxon>Neoptera</taxon>
        <taxon>Endopterygota</taxon>
        <taxon>Hymenoptera</taxon>
        <taxon>Apocrita</taxon>
        <taxon>Proctotrupomorpha</taxon>
        <taxon>Chalcidoidea</taxon>
        <taxon>Trichogrammatidae</taxon>
        <taxon>Trichogramma</taxon>
    </lineage>
</organism>
<comment type="caution">
    <text evidence="1">The sequence shown here is derived from an EMBL/GenBank/DDBJ whole genome shotgun (WGS) entry which is preliminary data.</text>
</comment>
<sequence>MMIIVSDDINESEQLGRRSQRAFRRRDDSFYLLVAHTYQAIERHVRATIRLPNVYYYAFIKYSHRTRSVKIEFLRESLRPPCSILQMVVDGDVASALTSLHSNSTNIFSSDLSSVQPPVLKYNASKYSTQQEHILCCKAKGKSPRV</sequence>
<accession>A0ABD2VST9</accession>
<gene>
    <name evidence="1" type="ORF">TKK_020405</name>
</gene>
<dbReference type="AlphaFoldDB" id="A0ABD2VST9"/>
<protein>
    <submittedName>
        <fullName evidence="1">Uncharacterized protein</fullName>
    </submittedName>
</protein>
<dbReference type="EMBL" id="JBJJXI010000182">
    <property type="protein sequence ID" value="KAL3383738.1"/>
    <property type="molecule type" value="Genomic_DNA"/>
</dbReference>
<proteinExistence type="predicted"/>
<evidence type="ECO:0000313" key="1">
    <source>
        <dbReference type="EMBL" id="KAL3383738.1"/>
    </source>
</evidence>
<reference evidence="1 2" key="1">
    <citation type="journal article" date="2024" name="bioRxiv">
        <title>A reference genome for Trichogramma kaykai: A tiny desert-dwelling parasitoid wasp with competing sex-ratio distorters.</title>
        <authorList>
            <person name="Culotta J."/>
            <person name="Lindsey A.R."/>
        </authorList>
    </citation>
    <scope>NUCLEOTIDE SEQUENCE [LARGE SCALE GENOMIC DNA]</scope>
    <source>
        <strain evidence="1 2">KSX58</strain>
    </source>
</reference>
<evidence type="ECO:0000313" key="2">
    <source>
        <dbReference type="Proteomes" id="UP001627154"/>
    </source>
</evidence>
<keyword evidence="2" id="KW-1185">Reference proteome</keyword>
<dbReference type="Proteomes" id="UP001627154">
    <property type="component" value="Unassembled WGS sequence"/>
</dbReference>
<name>A0ABD2VST9_9HYME</name>